<feature type="domain" description="Capsule synthesis protein CapA" evidence="2">
    <location>
        <begin position="60"/>
        <end position="286"/>
    </location>
</feature>
<organism evidence="3 4">
    <name type="scientific">Candidatus Magasanikbacteria bacterium RIFOXYD1_FULL_40_23</name>
    <dbReference type="NCBI Taxonomy" id="1798705"/>
    <lineage>
        <taxon>Bacteria</taxon>
        <taxon>Candidatus Magasanikiibacteriota</taxon>
    </lineage>
</organism>
<dbReference type="InterPro" id="IPR052169">
    <property type="entry name" value="CW_Biosynth-Accessory"/>
</dbReference>
<dbReference type="Pfam" id="PF09587">
    <property type="entry name" value="PGA_cap"/>
    <property type="match status" value="1"/>
</dbReference>
<protein>
    <recommendedName>
        <fullName evidence="2">Capsule synthesis protein CapA domain-containing protein</fullName>
    </recommendedName>
</protein>
<comment type="similarity">
    <text evidence="1">Belongs to the CapA family.</text>
</comment>
<dbReference type="CDD" id="cd07381">
    <property type="entry name" value="MPP_CapA"/>
    <property type="match status" value="1"/>
</dbReference>
<accession>A0A1F6P957</accession>
<dbReference type="InterPro" id="IPR019079">
    <property type="entry name" value="Capsule_synth_CapA"/>
</dbReference>
<dbReference type="Gene3D" id="3.60.21.10">
    <property type="match status" value="1"/>
</dbReference>
<dbReference type="EMBL" id="MFRA01000005">
    <property type="protein sequence ID" value="OGH92628.1"/>
    <property type="molecule type" value="Genomic_DNA"/>
</dbReference>
<sequence length="358" mass="40430">MKAKILIVLSIILSILLVGFYLKPAFQEVSDLAPKLVPMGPIKAKEIVEPVVAETKKEVSIQFFGDIMLDRSVAKVMGSEGLDYIFAKDKGIFVDTNLTIANLEGPFAPTRIQTSKTIAFRFDPKLAAQLKSYGFDAFSMANNHGMDMGKKNVDFTRSVLLENSLGYFGDEYNTGPQYTYTVGEERGLSFKVAFVGLNYTEGALDIKQIKQVIDNAKSQAKFVIVNIHWGEEYKRISNIKQRNMAHQLVDIGVDAIIGHHPHVIQEVEVYKGKYIFYSLGNFIFDQYFSAETQEGASVVMDLQEDGTVGAQIFPFFSKKSQVERMVGDQKQEFFDWLQKNSRLEDKKFESLIFLEKNV</sequence>
<proteinExistence type="inferred from homology"/>
<dbReference type="PANTHER" id="PTHR33393">
    <property type="entry name" value="POLYGLUTAMINE SYNTHESIS ACCESSORY PROTEIN RV0574C-RELATED"/>
    <property type="match status" value="1"/>
</dbReference>
<evidence type="ECO:0000313" key="4">
    <source>
        <dbReference type="Proteomes" id="UP000176634"/>
    </source>
</evidence>
<dbReference type="AlphaFoldDB" id="A0A1F6P957"/>
<evidence type="ECO:0000259" key="2">
    <source>
        <dbReference type="SMART" id="SM00854"/>
    </source>
</evidence>
<dbReference type="PANTHER" id="PTHR33393:SF11">
    <property type="entry name" value="POLYGLUTAMINE SYNTHESIS ACCESSORY PROTEIN RV0574C-RELATED"/>
    <property type="match status" value="1"/>
</dbReference>
<dbReference type="Proteomes" id="UP000176634">
    <property type="component" value="Unassembled WGS sequence"/>
</dbReference>
<dbReference type="SUPFAM" id="SSF56300">
    <property type="entry name" value="Metallo-dependent phosphatases"/>
    <property type="match status" value="1"/>
</dbReference>
<reference evidence="3 4" key="1">
    <citation type="journal article" date="2016" name="Nat. Commun.">
        <title>Thousands of microbial genomes shed light on interconnected biogeochemical processes in an aquifer system.</title>
        <authorList>
            <person name="Anantharaman K."/>
            <person name="Brown C.T."/>
            <person name="Hug L.A."/>
            <person name="Sharon I."/>
            <person name="Castelle C.J."/>
            <person name="Probst A.J."/>
            <person name="Thomas B.C."/>
            <person name="Singh A."/>
            <person name="Wilkins M.J."/>
            <person name="Karaoz U."/>
            <person name="Brodie E.L."/>
            <person name="Williams K.H."/>
            <person name="Hubbard S.S."/>
            <person name="Banfield J.F."/>
        </authorList>
    </citation>
    <scope>NUCLEOTIDE SEQUENCE [LARGE SCALE GENOMIC DNA]</scope>
</reference>
<gene>
    <name evidence="3" type="ORF">A2563_03055</name>
</gene>
<name>A0A1F6P957_9BACT</name>
<evidence type="ECO:0000313" key="3">
    <source>
        <dbReference type="EMBL" id="OGH92628.1"/>
    </source>
</evidence>
<comment type="caution">
    <text evidence="3">The sequence shown here is derived from an EMBL/GenBank/DDBJ whole genome shotgun (WGS) entry which is preliminary data.</text>
</comment>
<dbReference type="STRING" id="1798705.A2563_03055"/>
<evidence type="ECO:0000256" key="1">
    <source>
        <dbReference type="ARBA" id="ARBA00005662"/>
    </source>
</evidence>
<dbReference type="InterPro" id="IPR029052">
    <property type="entry name" value="Metallo-depent_PP-like"/>
</dbReference>
<dbReference type="SMART" id="SM00854">
    <property type="entry name" value="PGA_cap"/>
    <property type="match status" value="1"/>
</dbReference>